<feature type="chain" id="PRO_5012760518" description="Lactococcin 972 family bacteriocin" evidence="1">
    <location>
        <begin position="29"/>
        <end position="121"/>
    </location>
</feature>
<sequence>MKKLKKLIISNLLLLVCSLFLGASVAFAGTHYPGGSTTGNWYSRFMRDGNGYSEVWTTNGSGRARWYFFDVQRAGGRSLGYSQPYIANKGIYTQGVWGQPFLDRRGGVNSYGTKHYPGFTS</sequence>
<reference evidence="3" key="1">
    <citation type="submission" date="2017-05" db="EMBL/GenBank/DDBJ databases">
        <title>The Genome Sequence of Enterococcus sp. 4G2_DIV0659.</title>
        <authorList>
            <consortium name="The Broad Institute Genomics Platform"/>
            <consortium name="The Broad Institute Genomic Center for Infectious Diseases"/>
            <person name="Earl A."/>
            <person name="Manson A."/>
            <person name="Schwartman J."/>
            <person name="Gilmore M."/>
            <person name="Abouelleil A."/>
            <person name="Cao P."/>
            <person name="Chapman S."/>
            <person name="Cusick C."/>
            <person name="Shea T."/>
            <person name="Young S."/>
            <person name="Neafsey D."/>
            <person name="Nusbaum C."/>
            <person name="Birren B."/>
        </authorList>
    </citation>
    <scope>NUCLEOTIDE SEQUENCE [LARGE SCALE GENOMIC DNA]</scope>
    <source>
        <strain evidence="3">4G2_DIV0659</strain>
    </source>
</reference>
<comment type="caution">
    <text evidence="3">The sequence shown here is derived from an EMBL/GenBank/DDBJ whole genome shotgun (WGS) entry which is preliminary data.</text>
</comment>
<evidence type="ECO:0000313" key="2">
    <source>
        <dbReference type="EMBL" id="MEI5994329.1"/>
    </source>
</evidence>
<dbReference type="OrthoDB" id="2339755at2"/>
<dbReference type="Proteomes" id="UP000195139">
    <property type="component" value="Unassembled WGS sequence"/>
</dbReference>
<keyword evidence="4" id="KW-1185">Reference proteome</keyword>
<evidence type="ECO:0000256" key="1">
    <source>
        <dbReference type="SAM" id="SignalP"/>
    </source>
</evidence>
<protein>
    <recommendedName>
        <fullName evidence="5">Lactococcin 972 family bacteriocin</fullName>
    </recommendedName>
</protein>
<keyword evidence="1" id="KW-0732">Signal</keyword>
<dbReference type="AlphaFoldDB" id="A0A242CG92"/>
<feature type="signal peptide" evidence="1">
    <location>
        <begin position="1"/>
        <end position="28"/>
    </location>
</feature>
<name>A0A242CG92_9ENTE</name>
<gene>
    <name evidence="3" type="ORF">A5880_001802</name>
    <name evidence="2" type="ORF">A5880_001887</name>
</gene>
<accession>A0A242CG92</accession>
<dbReference type="EMBL" id="NGLE01000002">
    <property type="protein sequence ID" value="OTO08802.1"/>
    <property type="molecule type" value="Genomic_DNA"/>
</dbReference>
<evidence type="ECO:0000313" key="4">
    <source>
        <dbReference type="Proteomes" id="UP000195139"/>
    </source>
</evidence>
<dbReference type="RefSeq" id="WP_086330714.1">
    <property type="nucleotide sequence ID" value="NZ_NGLE02000001.1"/>
</dbReference>
<dbReference type="EMBL" id="NGLE02000001">
    <property type="protein sequence ID" value="MEI5994329.1"/>
    <property type="molecule type" value="Genomic_DNA"/>
</dbReference>
<evidence type="ECO:0008006" key="5">
    <source>
        <dbReference type="Google" id="ProtNLM"/>
    </source>
</evidence>
<reference evidence="2 4" key="2">
    <citation type="submission" date="2018-07" db="EMBL/GenBank/DDBJ databases">
        <title>The Genome Sequence of Enterococcus sp. DIV0659b.</title>
        <authorList>
            <consortium name="The Broad Institute Genomics Platform"/>
            <consortium name="The Broad Institute Genomic Center for Infectious Diseases"/>
            <person name="Earl A."/>
            <person name="Manson A."/>
            <person name="Schwartman J."/>
            <person name="Gilmore M."/>
            <person name="Abouelleil A."/>
            <person name="Cao P."/>
            <person name="Chapman S."/>
            <person name="Cusick C."/>
            <person name="Shea T."/>
            <person name="Young S."/>
            <person name="Neafsey D."/>
            <person name="Nusbaum C."/>
            <person name="Birren B."/>
        </authorList>
    </citation>
    <scope>NUCLEOTIDE SEQUENCE [LARGE SCALE GENOMIC DNA]</scope>
    <source>
        <strain evidence="2 4">4G2_DIV0659</strain>
    </source>
</reference>
<evidence type="ECO:0000313" key="3">
    <source>
        <dbReference type="EMBL" id="OTO08802.1"/>
    </source>
</evidence>
<organism evidence="3">
    <name type="scientific">Candidatus Enterococcus mansonii</name>
    <dbReference type="NCBI Taxonomy" id="1834181"/>
    <lineage>
        <taxon>Bacteria</taxon>
        <taxon>Bacillati</taxon>
        <taxon>Bacillota</taxon>
        <taxon>Bacilli</taxon>
        <taxon>Lactobacillales</taxon>
        <taxon>Enterococcaceae</taxon>
        <taxon>Enterococcus</taxon>
    </lineage>
</organism>
<proteinExistence type="predicted"/>